<dbReference type="STRING" id="1193181.BN10_140024"/>
<dbReference type="PANTHER" id="PTHR33164:SF99">
    <property type="entry name" value="MARR FAMILY REGULATORY PROTEIN"/>
    <property type="match status" value="1"/>
</dbReference>
<protein>
    <submittedName>
        <fullName evidence="2">Transcriptional regulator, MarR family</fullName>
    </submittedName>
</protein>
<dbReference type="Pfam" id="PF12802">
    <property type="entry name" value="MarR_2"/>
    <property type="match status" value="1"/>
</dbReference>
<organism evidence="2 3">
    <name type="scientific">Phycicoccus elongatus Lp2</name>
    <dbReference type="NCBI Taxonomy" id="1193181"/>
    <lineage>
        <taxon>Bacteria</taxon>
        <taxon>Bacillati</taxon>
        <taxon>Actinomycetota</taxon>
        <taxon>Actinomycetes</taxon>
        <taxon>Micrococcales</taxon>
        <taxon>Intrasporangiaceae</taxon>
        <taxon>Phycicoccus</taxon>
    </lineage>
</organism>
<dbReference type="PANTHER" id="PTHR33164">
    <property type="entry name" value="TRANSCRIPTIONAL REGULATOR, MARR FAMILY"/>
    <property type="match status" value="1"/>
</dbReference>
<dbReference type="Gene3D" id="1.10.10.10">
    <property type="entry name" value="Winged helix-like DNA-binding domain superfamily/Winged helix DNA-binding domain"/>
    <property type="match status" value="1"/>
</dbReference>
<dbReference type="Proteomes" id="UP000013167">
    <property type="component" value="Unassembled WGS sequence"/>
</dbReference>
<accession>N0DYB5</accession>
<gene>
    <name evidence="2" type="ORF">BN10_140024</name>
</gene>
<comment type="caution">
    <text evidence="2">The sequence shown here is derived from an EMBL/GenBank/DDBJ whole genome shotgun (WGS) entry which is preliminary data.</text>
</comment>
<reference evidence="2 3" key="1">
    <citation type="journal article" date="2013" name="ISME J.">
        <title>A metabolic model for members of the genus Tetrasphaera involved in enhanced biological phosphorus removal.</title>
        <authorList>
            <person name="Kristiansen R."/>
            <person name="Nguyen H.T.T."/>
            <person name="Saunders A.M."/>
            <person name="Nielsen J.L."/>
            <person name="Wimmer R."/>
            <person name="Le V.Q."/>
            <person name="McIlroy S.J."/>
            <person name="Petrovski S."/>
            <person name="Seviour R.J."/>
            <person name="Calteau A."/>
            <person name="Nielsen K.L."/>
            <person name="Nielsen P.H."/>
        </authorList>
    </citation>
    <scope>NUCLEOTIDE SEQUENCE [LARGE SCALE GENOMIC DNA]</scope>
    <source>
        <strain evidence="2 3">Lp2</strain>
    </source>
</reference>
<dbReference type="GO" id="GO:0003700">
    <property type="term" value="F:DNA-binding transcription factor activity"/>
    <property type="evidence" value="ECO:0007669"/>
    <property type="project" value="InterPro"/>
</dbReference>
<proteinExistence type="predicted"/>
<dbReference type="InterPro" id="IPR036388">
    <property type="entry name" value="WH-like_DNA-bd_sf"/>
</dbReference>
<dbReference type="InterPro" id="IPR000835">
    <property type="entry name" value="HTH_MarR-typ"/>
</dbReference>
<dbReference type="InterPro" id="IPR039422">
    <property type="entry name" value="MarR/SlyA-like"/>
</dbReference>
<evidence type="ECO:0000259" key="1">
    <source>
        <dbReference type="PROSITE" id="PS50995"/>
    </source>
</evidence>
<dbReference type="InterPro" id="IPR036390">
    <property type="entry name" value="WH_DNA-bd_sf"/>
</dbReference>
<dbReference type="RefSeq" id="WP_010849370.1">
    <property type="nucleotide sequence ID" value="NZ_HF570956.1"/>
</dbReference>
<dbReference type="EMBL" id="CAIZ01000046">
    <property type="protein sequence ID" value="CCH69212.1"/>
    <property type="molecule type" value="Genomic_DNA"/>
</dbReference>
<dbReference type="AlphaFoldDB" id="N0DYB5"/>
<dbReference type="PROSITE" id="PS50995">
    <property type="entry name" value="HTH_MARR_2"/>
    <property type="match status" value="1"/>
</dbReference>
<dbReference type="GO" id="GO:0006950">
    <property type="term" value="P:response to stress"/>
    <property type="evidence" value="ECO:0007669"/>
    <property type="project" value="TreeGrafter"/>
</dbReference>
<dbReference type="SUPFAM" id="SSF46785">
    <property type="entry name" value="Winged helix' DNA-binding domain"/>
    <property type="match status" value="1"/>
</dbReference>
<evidence type="ECO:0000313" key="3">
    <source>
        <dbReference type="Proteomes" id="UP000013167"/>
    </source>
</evidence>
<dbReference type="HOGENOM" id="CLU_083287_7_0_11"/>
<feature type="domain" description="HTH marR-type" evidence="1">
    <location>
        <begin position="14"/>
        <end position="147"/>
    </location>
</feature>
<dbReference type="eggNOG" id="COG1846">
    <property type="taxonomic scope" value="Bacteria"/>
</dbReference>
<evidence type="ECO:0000313" key="2">
    <source>
        <dbReference type="EMBL" id="CCH69212.1"/>
    </source>
</evidence>
<keyword evidence="3" id="KW-1185">Reference proteome</keyword>
<dbReference type="SMART" id="SM00347">
    <property type="entry name" value="HTH_MARR"/>
    <property type="match status" value="1"/>
</dbReference>
<sequence>MVRFDDVQGVFVDSPGLGVLLFLPYRHLEDRVLAAVRAAGHPITLAQARVFQRVDPGGSRLTTLARSAQVTKQTAGHLVDELEAAGYLARTPDPHDARARLIRITSRGREVIAVAAPVQAAIEAEWAAHLGARRMQQLTAALLALRAITDPYADDVSQGGVSRRTRD</sequence>
<name>N0DYB5_9MICO</name>